<name>A0A841AR53_9MICO</name>
<sequence length="289" mass="30620">MFFWGVIPLVGLVSAGAPAIVLPPQFSADAFGFVVHTDGPTPMSLTTNYSAGLTGYTREILSLAVETPDAAIAAIDVYVGYGSQGIREWQCFLTSDPPDFPVDERPLGDFEQRPIPDRTETGRLGDDPARIATTAMDDVDVAATLPAGRRIADGLVCSREVAEGVLTNPYPAAGSPSLSIVAPDATALAFEYSGSIGIPANWDYQDVNPQFQASTMGSLHFQSPASEEPSPWEGGGVPNTNTGARTAVFQNSQALGQLENWSQFGLLLTGAWLGIVGGILQPYLTRRRS</sequence>
<feature type="region of interest" description="Disordered" evidence="1">
    <location>
        <begin position="105"/>
        <end position="126"/>
    </location>
</feature>
<dbReference type="Proteomes" id="UP000536685">
    <property type="component" value="Unassembled WGS sequence"/>
</dbReference>
<organism evidence="2 3">
    <name type="scientific">Conyzicola lurida</name>
    <dbReference type="NCBI Taxonomy" id="1172621"/>
    <lineage>
        <taxon>Bacteria</taxon>
        <taxon>Bacillati</taxon>
        <taxon>Actinomycetota</taxon>
        <taxon>Actinomycetes</taxon>
        <taxon>Micrococcales</taxon>
        <taxon>Microbacteriaceae</taxon>
        <taxon>Conyzicola</taxon>
    </lineage>
</organism>
<keyword evidence="3" id="KW-1185">Reference proteome</keyword>
<dbReference type="AlphaFoldDB" id="A0A841AR53"/>
<proteinExistence type="predicted"/>
<dbReference type="RefSeq" id="WP_184238073.1">
    <property type="nucleotide sequence ID" value="NZ_JACHMJ010000001.1"/>
</dbReference>
<evidence type="ECO:0000313" key="3">
    <source>
        <dbReference type="Proteomes" id="UP000536685"/>
    </source>
</evidence>
<evidence type="ECO:0000256" key="1">
    <source>
        <dbReference type="SAM" id="MobiDB-lite"/>
    </source>
</evidence>
<gene>
    <name evidence="2" type="ORF">HD599_002499</name>
</gene>
<reference evidence="2 3" key="1">
    <citation type="submission" date="2020-08" db="EMBL/GenBank/DDBJ databases">
        <title>Sequencing the genomes of 1000 actinobacteria strains.</title>
        <authorList>
            <person name="Klenk H.-P."/>
        </authorList>
    </citation>
    <scope>NUCLEOTIDE SEQUENCE [LARGE SCALE GENOMIC DNA]</scope>
    <source>
        <strain evidence="2 3">DSM 105784</strain>
    </source>
</reference>
<feature type="region of interest" description="Disordered" evidence="1">
    <location>
        <begin position="218"/>
        <end position="243"/>
    </location>
</feature>
<dbReference type="EMBL" id="JACHMJ010000001">
    <property type="protein sequence ID" value="MBB5844176.1"/>
    <property type="molecule type" value="Genomic_DNA"/>
</dbReference>
<accession>A0A841AR53</accession>
<protein>
    <submittedName>
        <fullName evidence="2">Uncharacterized protein</fullName>
    </submittedName>
</protein>
<evidence type="ECO:0000313" key="2">
    <source>
        <dbReference type="EMBL" id="MBB5844176.1"/>
    </source>
</evidence>
<comment type="caution">
    <text evidence="2">The sequence shown here is derived from an EMBL/GenBank/DDBJ whole genome shotgun (WGS) entry which is preliminary data.</text>
</comment>